<accession>A0AAD7B8F4</accession>
<reference evidence="1" key="1">
    <citation type="submission" date="2023-03" db="EMBL/GenBank/DDBJ databases">
        <title>Massive genome expansion in bonnet fungi (Mycena s.s.) driven by repeated elements and novel gene families across ecological guilds.</title>
        <authorList>
            <consortium name="Lawrence Berkeley National Laboratory"/>
            <person name="Harder C.B."/>
            <person name="Miyauchi S."/>
            <person name="Viragh M."/>
            <person name="Kuo A."/>
            <person name="Thoen E."/>
            <person name="Andreopoulos B."/>
            <person name="Lu D."/>
            <person name="Skrede I."/>
            <person name="Drula E."/>
            <person name="Henrissat B."/>
            <person name="Morin E."/>
            <person name="Kohler A."/>
            <person name="Barry K."/>
            <person name="LaButti K."/>
            <person name="Morin E."/>
            <person name="Salamov A."/>
            <person name="Lipzen A."/>
            <person name="Mereny Z."/>
            <person name="Hegedus B."/>
            <person name="Baldrian P."/>
            <person name="Stursova M."/>
            <person name="Weitz H."/>
            <person name="Taylor A."/>
            <person name="Grigoriev I.V."/>
            <person name="Nagy L.G."/>
            <person name="Martin F."/>
            <person name="Kauserud H."/>
        </authorList>
    </citation>
    <scope>NUCLEOTIDE SEQUENCE</scope>
    <source>
        <strain evidence="1">9284</strain>
    </source>
</reference>
<sequence length="209" mass="22198">MEPLQRVVGAIIDSMLRINELAQHSCSDTKAWIDFSSYVQTNVKAVTGRFLAEGIPTDDVPLGVIRLASTLMEVVHEMEQIPSKSGIIRLRGNSTAGSKVVGGMKQRISEAILRLETPQRQEIHSPTRSASVEISSAAVINIYGGPGGPGGKGNRKGGTGGAGGAPVINVSTMNHQVIHTLGTVVQQEMRMIASKITMFDLPSDVQGRA</sequence>
<protein>
    <submittedName>
        <fullName evidence="1">Uncharacterized protein</fullName>
    </submittedName>
</protein>
<evidence type="ECO:0000313" key="2">
    <source>
        <dbReference type="Proteomes" id="UP001221142"/>
    </source>
</evidence>
<gene>
    <name evidence="1" type="ORF">FB45DRAFT_939076</name>
</gene>
<dbReference type="AlphaFoldDB" id="A0AAD7B8F4"/>
<dbReference type="Proteomes" id="UP001221142">
    <property type="component" value="Unassembled WGS sequence"/>
</dbReference>
<comment type="caution">
    <text evidence="1">The sequence shown here is derived from an EMBL/GenBank/DDBJ whole genome shotgun (WGS) entry which is preliminary data.</text>
</comment>
<dbReference type="EMBL" id="JARKIF010000029">
    <property type="protein sequence ID" value="KAJ7613169.1"/>
    <property type="molecule type" value="Genomic_DNA"/>
</dbReference>
<evidence type="ECO:0000313" key="1">
    <source>
        <dbReference type="EMBL" id="KAJ7613169.1"/>
    </source>
</evidence>
<keyword evidence="2" id="KW-1185">Reference proteome</keyword>
<name>A0AAD7B8F4_9AGAR</name>
<proteinExistence type="predicted"/>
<organism evidence="1 2">
    <name type="scientific">Roridomyces roridus</name>
    <dbReference type="NCBI Taxonomy" id="1738132"/>
    <lineage>
        <taxon>Eukaryota</taxon>
        <taxon>Fungi</taxon>
        <taxon>Dikarya</taxon>
        <taxon>Basidiomycota</taxon>
        <taxon>Agaricomycotina</taxon>
        <taxon>Agaricomycetes</taxon>
        <taxon>Agaricomycetidae</taxon>
        <taxon>Agaricales</taxon>
        <taxon>Marasmiineae</taxon>
        <taxon>Mycenaceae</taxon>
        <taxon>Roridomyces</taxon>
    </lineage>
</organism>